<organism evidence="1 2">
    <name type="scientific">Geodia barretti</name>
    <name type="common">Barrett's horny sponge</name>
    <dbReference type="NCBI Taxonomy" id="519541"/>
    <lineage>
        <taxon>Eukaryota</taxon>
        <taxon>Metazoa</taxon>
        <taxon>Porifera</taxon>
        <taxon>Demospongiae</taxon>
        <taxon>Heteroscleromorpha</taxon>
        <taxon>Tetractinellida</taxon>
        <taxon>Astrophorina</taxon>
        <taxon>Geodiidae</taxon>
        <taxon>Geodia</taxon>
    </lineage>
</organism>
<dbReference type="EMBL" id="CASHTH010001366">
    <property type="protein sequence ID" value="CAI8014492.1"/>
    <property type="molecule type" value="Genomic_DNA"/>
</dbReference>
<proteinExistence type="predicted"/>
<keyword evidence="2" id="KW-1185">Reference proteome</keyword>
<gene>
    <name evidence="1" type="ORF">GBAR_LOCUS9043</name>
</gene>
<name>A0AA35RQM6_GEOBA</name>
<feature type="non-terminal residue" evidence="1">
    <location>
        <position position="1"/>
    </location>
</feature>
<evidence type="ECO:0000313" key="2">
    <source>
        <dbReference type="Proteomes" id="UP001174909"/>
    </source>
</evidence>
<protein>
    <submittedName>
        <fullName evidence="1">Uncharacterized protein</fullName>
    </submittedName>
</protein>
<reference evidence="1" key="1">
    <citation type="submission" date="2023-03" db="EMBL/GenBank/DDBJ databases">
        <authorList>
            <person name="Steffen K."/>
            <person name="Cardenas P."/>
        </authorList>
    </citation>
    <scope>NUCLEOTIDE SEQUENCE</scope>
</reference>
<evidence type="ECO:0000313" key="1">
    <source>
        <dbReference type="EMBL" id="CAI8014492.1"/>
    </source>
</evidence>
<accession>A0AA35RQM6</accession>
<dbReference type="AlphaFoldDB" id="A0AA35RQM6"/>
<dbReference type="Proteomes" id="UP001174909">
    <property type="component" value="Unassembled WGS sequence"/>
</dbReference>
<comment type="caution">
    <text evidence="1">The sequence shown here is derived from an EMBL/GenBank/DDBJ whole genome shotgun (WGS) entry which is preliminary data.</text>
</comment>
<sequence>RWRERKVNCGSQPRGRERVNFDSQQTEEKGFELTLVCNKQERGEGVNYLRLGL</sequence>